<evidence type="ECO:0000256" key="1">
    <source>
        <dbReference type="SAM" id="Phobius"/>
    </source>
</evidence>
<feature type="transmembrane region" description="Helical" evidence="1">
    <location>
        <begin position="23"/>
        <end position="50"/>
    </location>
</feature>
<evidence type="ECO:0000313" key="2">
    <source>
        <dbReference type="EMBL" id="RFC67881.1"/>
    </source>
</evidence>
<gene>
    <name evidence="2" type="ORF">DY251_09880</name>
</gene>
<dbReference type="Proteomes" id="UP000262379">
    <property type="component" value="Unassembled WGS sequence"/>
</dbReference>
<dbReference type="AlphaFoldDB" id="A0A371XF81"/>
<comment type="caution">
    <text evidence="2">The sequence shown here is derived from an EMBL/GenBank/DDBJ whole genome shotgun (WGS) entry which is preliminary data.</text>
</comment>
<keyword evidence="3" id="KW-1185">Reference proteome</keyword>
<keyword evidence="1" id="KW-1133">Transmembrane helix</keyword>
<protein>
    <recommendedName>
        <fullName evidence="4">Phage holin family protein</fullName>
    </recommendedName>
</protein>
<proteinExistence type="predicted"/>
<dbReference type="EMBL" id="QURN01000006">
    <property type="protein sequence ID" value="RFC67881.1"/>
    <property type="molecule type" value="Genomic_DNA"/>
</dbReference>
<keyword evidence="1" id="KW-0472">Membrane</keyword>
<evidence type="ECO:0008006" key="4">
    <source>
        <dbReference type="Google" id="ProtNLM"/>
    </source>
</evidence>
<name>A0A371XF81_9HYPH</name>
<organism evidence="2 3">
    <name type="scientific">Mesorhizobium denitrificans</name>
    <dbReference type="NCBI Taxonomy" id="2294114"/>
    <lineage>
        <taxon>Bacteria</taxon>
        <taxon>Pseudomonadati</taxon>
        <taxon>Pseudomonadota</taxon>
        <taxon>Alphaproteobacteria</taxon>
        <taxon>Hyphomicrobiales</taxon>
        <taxon>Phyllobacteriaceae</taxon>
        <taxon>Mesorhizobium</taxon>
    </lineage>
</organism>
<evidence type="ECO:0000313" key="3">
    <source>
        <dbReference type="Proteomes" id="UP000262379"/>
    </source>
</evidence>
<reference evidence="3" key="1">
    <citation type="submission" date="2018-08" db="EMBL/GenBank/DDBJ databases">
        <authorList>
            <person name="Im W.T."/>
        </authorList>
    </citation>
    <scope>NUCLEOTIDE SEQUENCE [LARGE SCALE GENOMIC DNA]</scope>
    <source>
        <strain evidence="3">LA-28</strain>
    </source>
</reference>
<keyword evidence="1" id="KW-0812">Transmembrane</keyword>
<feature type="transmembrane region" description="Helical" evidence="1">
    <location>
        <begin position="56"/>
        <end position="77"/>
    </location>
</feature>
<sequence length="148" mass="15566">MIGALLGSLASGEMAIALRRAKLAVISYGLIAVFLLCGIGFLIGAGYIYAADRYGSLHAALGFAGGFVLLALLVWVIFKLSAPRREKRRAALRKSEISAVAAASGIAIASNLLRSRAGIGMLATPLIGYLAYQIIKENSSKSPPRDEE</sequence>
<accession>A0A371XF81</accession>